<dbReference type="PROSITE" id="PS51206">
    <property type="entry name" value="SF3_HELICASE_1"/>
    <property type="match status" value="1"/>
</dbReference>
<dbReference type="Pfam" id="PF19263">
    <property type="entry name" value="DUF5906"/>
    <property type="match status" value="1"/>
</dbReference>
<feature type="domain" description="SF3 helicase" evidence="5">
    <location>
        <begin position="443"/>
        <end position="604"/>
    </location>
</feature>
<dbReference type="InterPro" id="IPR051620">
    <property type="entry name" value="ORF904-like_C"/>
</dbReference>
<dbReference type="Pfam" id="PF08708">
    <property type="entry name" value="PriCT_1"/>
    <property type="match status" value="1"/>
</dbReference>
<dbReference type="Pfam" id="PF08706">
    <property type="entry name" value="D5_N"/>
    <property type="match status" value="1"/>
</dbReference>
<proteinExistence type="predicted"/>
<comment type="caution">
    <text evidence="6">The sequence shown here is derived from an EMBL/GenBank/DDBJ whole genome shotgun (WGS) entry which is preliminary data.</text>
</comment>
<dbReference type="SUPFAM" id="SSF52540">
    <property type="entry name" value="P-loop containing nucleoside triphosphate hydrolases"/>
    <property type="match status" value="1"/>
</dbReference>
<reference evidence="6 7" key="1">
    <citation type="journal article" date="2015" name="Int. J. Syst. Evol. Microbiol.">
        <title>Sporolactobacillus shoreae sp. nov. and Sporolactobacillus spathodeae sp. nov., two spore-forming lactic acid bacteria isolated from tree barks in Thailand.</title>
        <authorList>
            <person name="Thamacharoensuk T."/>
            <person name="Kitahara M."/>
            <person name="Ohkuma M."/>
            <person name="Thongchul N."/>
            <person name="Tanasupawat S."/>
        </authorList>
    </citation>
    <scope>NUCLEOTIDE SEQUENCE [LARGE SCALE GENOMIC DNA]</scope>
    <source>
        <strain evidence="6 7">BK92</strain>
    </source>
</reference>
<dbReference type="SMART" id="SM00942">
    <property type="entry name" value="PriCT_1"/>
    <property type="match status" value="1"/>
</dbReference>
<dbReference type="Proteomes" id="UP000298347">
    <property type="component" value="Unassembled WGS sequence"/>
</dbReference>
<dbReference type="InterPro" id="IPR015330">
    <property type="entry name" value="DNA_primase/pol_bifunc_N"/>
</dbReference>
<accession>A0A4Z0GQ57</accession>
<dbReference type="InterPro" id="IPR004968">
    <property type="entry name" value="DNA_primase/NTPase_C"/>
</dbReference>
<dbReference type="PANTHER" id="PTHR35372:SF2">
    <property type="entry name" value="SF3 HELICASE DOMAIN-CONTAINING PROTEIN"/>
    <property type="match status" value="1"/>
</dbReference>
<dbReference type="SUPFAM" id="SSF56747">
    <property type="entry name" value="Prim-pol domain"/>
    <property type="match status" value="1"/>
</dbReference>
<evidence type="ECO:0000256" key="2">
    <source>
        <dbReference type="ARBA" id="ARBA00022801"/>
    </source>
</evidence>
<dbReference type="Gene3D" id="3.40.50.300">
    <property type="entry name" value="P-loop containing nucleotide triphosphate hydrolases"/>
    <property type="match status" value="1"/>
</dbReference>
<dbReference type="NCBIfam" id="TIGR01613">
    <property type="entry name" value="primase_Cterm"/>
    <property type="match status" value="1"/>
</dbReference>
<dbReference type="EMBL" id="SRJD01000006">
    <property type="protein sequence ID" value="TGA98631.1"/>
    <property type="molecule type" value="Genomic_DNA"/>
</dbReference>
<dbReference type="InterPro" id="IPR014818">
    <property type="entry name" value="Phage/plasmid_primase_P4_C"/>
</dbReference>
<sequence length="731" mass="83218">MERVNLAEMFPQTSIKIIRLMGYRRQNKAPTPSARYQAAKRPCMRDWSNHQKPGLSPEAAQKWLEQQGWTGMVIPAGYVVIDIDDKDEGELVLHALTEEGLKFHAIRTPHGCQFIFKDSAAAIRKQGTKLFMACGCAGDYRTADRGQIVLPSVQTLDRTWVRTERDPLSEVPVYFYRLFSVNTQPRPFELPITEGGRNDALYKHACRLVELGYTADQIRQITTFMNRYFFSPALPADEVAHSIDSALNKQASGKIYAGSPPEKQTAAVDQEATKSFKLTEVGNAERLVHFNGPNLRYCVEFEAWLLWDGHTWIEDKMKRIERVALSTFRAMYKEASELHDDTRRQELFKWAKTSEKSNVFLNSIHRAEAMLPISQRQLNTDHFLLNCQNGILDLRTGQLLNPERRYLMTMNTHVSYDAQARCPTWIAFLESILCTADGTPKTALIDFLQRAIGYALTGDTREQVIFFLWGQGNNGKSTLLNIIKAMLGDYAMQTNSETFTFKADTGNAINNDIARLNGARFVSATESEEGKKLSEALVKQLTGGEAVTARFLRKEFFEYTPEFKIFFATNYKPIVRGSDDGIWRRIRLIPFDHKVSPEHVDKELPDKLIKELPGILNWAIEGCLKWQKDGLKAPNEVRKATADYKEEMDLLHNFIADCCVVSDSAKVLAGVLHKAYIRWAEENSEFQMKQRAFNTKMEMRGFVKGRGSGNKMFFFGITLAHEEPAQVSQFS</sequence>
<dbReference type="PANTHER" id="PTHR35372">
    <property type="entry name" value="ATP BINDING PROTEIN-RELATED"/>
    <property type="match status" value="1"/>
</dbReference>
<dbReference type="InterPro" id="IPR045455">
    <property type="entry name" value="NrS-1_pol-like_helicase"/>
</dbReference>
<keyword evidence="3" id="KW-0347">Helicase</keyword>
<dbReference type="Pfam" id="PF03288">
    <property type="entry name" value="Pox_D5"/>
    <property type="match status" value="1"/>
</dbReference>
<dbReference type="GO" id="GO:0016787">
    <property type="term" value="F:hydrolase activity"/>
    <property type="evidence" value="ECO:0007669"/>
    <property type="project" value="UniProtKB-KW"/>
</dbReference>
<protein>
    <submittedName>
        <fullName evidence="6">DNA primase</fullName>
    </submittedName>
</protein>
<evidence type="ECO:0000313" key="6">
    <source>
        <dbReference type="EMBL" id="TGA98631.1"/>
    </source>
</evidence>
<dbReference type="InterPro" id="IPR027417">
    <property type="entry name" value="P-loop_NTPase"/>
</dbReference>
<dbReference type="SMART" id="SM00885">
    <property type="entry name" value="D5_N"/>
    <property type="match status" value="1"/>
</dbReference>
<dbReference type="GO" id="GO:0005524">
    <property type="term" value="F:ATP binding"/>
    <property type="evidence" value="ECO:0007669"/>
    <property type="project" value="UniProtKB-KW"/>
</dbReference>
<keyword evidence="1" id="KW-0547">Nucleotide-binding</keyword>
<evidence type="ECO:0000259" key="5">
    <source>
        <dbReference type="PROSITE" id="PS51206"/>
    </source>
</evidence>
<evidence type="ECO:0000313" key="7">
    <source>
        <dbReference type="Proteomes" id="UP000298347"/>
    </source>
</evidence>
<evidence type="ECO:0000256" key="1">
    <source>
        <dbReference type="ARBA" id="ARBA00022741"/>
    </source>
</evidence>
<dbReference type="OrthoDB" id="9763644at2"/>
<evidence type="ECO:0000256" key="4">
    <source>
        <dbReference type="ARBA" id="ARBA00022840"/>
    </source>
</evidence>
<dbReference type="InterPro" id="IPR014015">
    <property type="entry name" value="Helicase_SF3_DNA-vir"/>
</dbReference>
<keyword evidence="2" id="KW-0378">Hydrolase</keyword>
<evidence type="ECO:0000256" key="3">
    <source>
        <dbReference type="ARBA" id="ARBA00022806"/>
    </source>
</evidence>
<dbReference type="InterPro" id="IPR014820">
    <property type="entry name" value="PriCT_1"/>
</dbReference>
<dbReference type="InterPro" id="IPR006500">
    <property type="entry name" value="Helicase_put_C_phage/plasmid"/>
</dbReference>
<keyword evidence="7" id="KW-1185">Reference proteome</keyword>
<keyword evidence="4" id="KW-0067">ATP-binding</keyword>
<dbReference type="GO" id="GO:0004386">
    <property type="term" value="F:helicase activity"/>
    <property type="evidence" value="ECO:0007669"/>
    <property type="project" value="UniProtKB-KW"/>
</dbReference>
<dbReference type="AlphaFoldDB" id="A0A4Z0GQ57"/>
<dbReference type="Pfam" id="PF09250">
    <property type="entry name" value="Prim-Pol"/>
    <property type="match status" value="1"/>
</dbReference>
<gene>
    <name evidence="6" type="ORF">E4665_07135</name>
</gene>
<name>A0A4Z0GQ57_9BACL</name>
<organism evidence="6 7">
    <name type="scientific">Sporolactobacillus shoreae</name>
    <dbReference type="NCBI Taxonomy" id="1465501"/>
    <lineage>
        <taxon>Bacteria</taxon>
        <taxon>Bacillati</taxon>
        <taxon>Bacillota</taxon>
        <taxon>Bacilli</taxon>
        <taxon>Bacillales</taxon>
        <taxon>Sporolactobacillaceae</taxon>
        <taxon>Sporolactobacillus</taxon>
    </lineage>
</organism>